<protein>
    <submittedName>
        <fullName evidence="5">Uncharacterized protein LOC127750244</fullName>
    </submittedName>
</protein>
<feature type="transmembrane region" description="Helical" evidence="2">
    <location>
        <begin position="38"/>
        <end position="56"/>
    </location>
</feature>
<sequence length="262" mass="28414">MIETINLILVVLWLFCWWSALPRPRARAANSTAPPAWLVPLLAELAAFAAAATAALKQYSASAAGLHQPTPCPCTVDTKDVINAPPLPPAAVPRPITADFADDAAVRTRSPTPVPVAPAQAPAAAPTEAPTSTIIGESWRPEEPWCRFDGKSDPTTFVNELDIFFDAHELPLNVKRALALVFLGEYKKELALCEPQQCGLRTAEELRHAIWDKFRRAAPIPDGTVRHPTGVVTDAAIAPPSRKRRGRGRKGLGRPHREEEAI</sequence>
<dbReference type="KEGG" id="foc:127750244"/>
<keyword evidence="2" id="KW-1133">Transmembrane helix</keyword>
<keyword evidence="2" id="KW-0472">Membrane</keyword>
<dbReference type="RefSeq" id="XP_052127302.1">
    <property type="nucleotide sequence ID" value="XM_052271342.1"/>
</dbReference>
<keyword evidence="3" id="KW-0732">Signal</keyword>
<dbReference type="Proteomes" id="UP000504606">
    <property type="component" value="Unplaced"/>
</dbReference>
<feature type="region of interest" description="Disordered" evidence="1">
    <location>
        <begin position="235"/>
        <end position="262"/>
    </location>
</feature>
<evidence type="ECO:0000313" key="5">
    <source>
        <dbReference type="RefSeq" id="XP_052127302.1"/>
    </source>
</evidence>
<organism evidence="4 5">
    <name type="scientific">Frankliniella occidentalis</name>
    <name type="common">Western flower thrips</name>
    <name type="synonym">Euthrips occidentalis</name>
    <dbReference type="NCBI Taxonomy" id="133901"/>
    <lineage>
        <taxon>Eukaryota</taxon>
        <taxon>Metazoa</taxon>
        <taxon>Ecdysozoa</taxon>
        <taxon>Arthropoda</taxon>
        <taxon>Hexapoda</taxon>
        <taxon>Insecta</taxon>
        <taxon>Pterygota</taxon>
        <taxon>Neoptera</taxon>
        <taxon>Paraneoptera</taxon>
        <taxon>Thysanoptera</taxon>
        <taxon>Terebrantia</taxon>
        <taxon>Thripoidea</taxon>
        <taxon>Thripidae</taxon>
        <taxon>Frankliniella</taxon>
    </lineage>
</organism>
<feature type="compositionally biased region" description="Low complexity" evidence="1">
    <location>
        <begin position="117"/>
        <end position="131"/>
    </location>
</feature>
<dbReference type="GeneID" id="127750244"/>
<keyword evidence="2" id="KW-0812">Transmembrane</keyword>
<feature type="signal peptide" evidence="3">
    <location>
        <begin position="1"/>
        <end position="28"/>
    </location>
</feature>
<evidence type="ECO:0000313" key="4">
    <source>
        <dbReference type="Proteomes" id="UP000504606"/>
    </source>
</evidence>
<name>A0A9C6XQ38_FRAOC</name>
<dbReference type="AlphaFoldDB" id="A0A9C6XQ38"/>
<feature type="region of interest" description="Disordered" evidence="1">
    <location>
        <begin position="109"/>
        <end position="136"/>
    </location>
</feature>
<gene>
    <name evidence="5" type="primary">LOC127750244</name>
</gene>
<evidence type="ECO:0000256" key="2">
    <source>
        <dbReference type="SAM" id="Phobius"/>
    </source>
</evidence>
<feature type="chain" id="PRO_5039534725" evidence="3">
    <location>
        <begin position="29"/>
        <end position="262"/>
    </location>
</feature>
<accession>A0A9C6XQ38</accession>
<evidence type="ECO:0000256" key="1">
    <source>
        <dbReference type="SAM" id="MobiDB-lite"/>
    </source>
</evidence>
<reference evidence="5" key="1">
    <citation type="submission" date="2025-08" db="UniProtKB">
        <authorList>
            <consortium name="RefSeq"/>
        </authorList>
    </citation>
    <scope>IDENTIFICATION</scope>
    <source>
        <tissue evidence="5">Whole organism</tissue>
    </source>
</reference>
<keyword evidence="4" id="KW-1185">Reference proteome</keyword>
<evidence type="ECO:0000256" key="3">
    <source>
        <dbReference type="SAM" id="SignalP"/>
    </source>
</evidence>
<proteinExistence type="predicted"/>
<feature type="compositionally biased region" description="Basic residues" evidence="1">
    <location>
        <begin position="241"/>
        <end position="254"/>
    </location>
</feature>